<feature type="region of interest" description="Disordered" evidence="1">
    <location>
        <begin position="288"/>
        <end position="357"/>
    </location>
</feature>
<evidence type="ECO:0000256" key="1">
    <source>
        <dbReference type="SAM" id="MobiDB-lite"/>
    </source>
</evidence>
<feature type="compositionally biased region" description="Polar residues" evidence="1">
    <location>
        <begin position="330"/>
        <end position="351"/>
    </location>
</feature>
<feature type="region of interest" description="Disordered" evidence="1">
    <location>
        <begin position="459"/>
        <end position="489"/>
    </location>
</feature>
<dbReference type="AlphaFoldDB" id="A0A8B7XSF5"/>
<protein>
    <submittedName>
        <fullName evidence="3">Uncharacterized protein LOC110975537 isoform X1</fullName>
    </submittedName>
</protein>
<feature type="compositionally biased region" description="Polar residues" evidence="1">
    <location>
        <begin position="313"/>
        <end position="322"/>
    </location>
</feature>
<feature type="region of interest" description="Disordered" evidence="1">
    <location>
        <begin position="633"/>
        <end position="684"/>
    </location>
</feature>
<dbReference type="RefSeq" id="XP_022083793.1">
    <property type="nucleotide sequence ID" value="XM_022228101.1"/>
</dbReference>
<evidence type="ECO:0000313" key="3">
    <source>
        <dbReference type="RefSeq" id="XP_022083793.1"/>
    </source>
</evidence>
<feature type="compositionally biased region" description="Basic and acidic residues" evidence="1">
    <location>
        <begin position="459"/>
        <end position="469"/>
    </location>
</feature>
<feature type="compositionally biased region" description="Basic residues" evidence="1">
    <location>
        <begin position="474"/>
        <end position="486"/>
    </location>
</feature>
<dbReference type="KEGG" id="aplc:110975537"/>
<name>A0A8B7XSF5_ACAPL</name>
<feature type="compositionally biased region" description="Polar residues" evidence="1">
    <location>
        <begin position="376"/>
        <end position="395"/>
    </location>
</feature>
<feature type="region of interest" description="Disordered" evidence="1">
    <location>
        <begin position="516"/>
        <end position="539"/>
    </location>
</feature>
<feature type="region of interest" description="Disordered" evidence="1">
    <location>
        <begin position="369"/>
        <end position="395"/>
    </location>
</feature>
<proteinExistence type="predicted"/>
<dbReference type="Proteomes" id="UP000694845">
    <property type="component" value="Unplaced"/>
</dbReference>
<gene>
    <name evidence="3" type="primary">LOC110975537</name>
</gene>
<organism evidence="2 3">
    <name type="scientific">Acanthaster planci</name>
    <name type="common">Crown-of-thorns starfish</name>
    <dbReference type="NCBI Taxonomy" id="133434"/>
    <lineage>
        <taxon>Eukaryota</taxon>
        <taxon>Metazoa</taxon>
        <taxon>Echinodermata</taxon>
        <taxon>Eleutherozoa</taxon>
        <taxon>Asterozoa</taxon>
        <taxon>Asteroidea</taxon>
        <taxon>Valvatacea</taxon>
        <taxon>Valvatida</taxon>
        <taxon>Acanthasteridae</taxon>
        <taxon>Acanthaster</taxon>
    </lineage>
</organism>
<accession>A0A8B7XSF5</accession>
<keyword evidence="2" id="KW-1185">Reference proteome</keyword>
<reference evidence="3" key="1">
    <citation type="submission" date="2025-08" db="UniProtKB">
        <authorList>
            <consortium name="RefSeq"/>
        </authorList>
    </citation>
    <scope>IDENTIFICATION</scope>
</reference>
<feature type="compositionally biased region" description="Polar residues" evidence="1">
    <location>
        <begin position="654"/>
        <end position="666"/>
    </location>
</feature>
<dbReference type="GeneID" id="110975537"/>
<sequence length="744" mass="85994">MMHLQFPKRRDFYSWEELSCLSRALGFPSETITNCIPEEVTKTQDGISLKAILKLIELKYFNDALDRSINMHTADYNINTLLKSLKLLNHRLLSFSELNDVRVAFQVYEAGDMRGMVIDTHTQLRALKLCDRTIAPMKMTHRIKHMQENFDEPGRIQLYEFLDLIVLCELSKDVDVPDFKYGALDKTWRRLFQLDNFEEVCTTKDEKLEQRLNQQFRETELNYGKEQLASKRIPRESAVDTSRRIEQVRHHNRKYRELQGFMGQSTAQVQRTKAGHVRCRPVTAPEIDAFRLPPDSPLHSLPRPHTVSDLTPRLTTARPSQESRCRPQSAPHSATSDRSSRSQKFFSSVESTMPEDPRIRLLQALHEKRTLKSVPPGSTSRNARTELANSSLSSEQPWKSMINTYVRPSTPRVVTEQDVVERQHVLDSLQYQIETLEERTLQKLEQQMKMHLPRYYRQKKETMEDERRTPTPIKPKKKGKKKKSKVAHVPPESIERLVHPVLRQYHDVHDKNCDARMQEFDVPKSSRRPKTKGDERKSENFIPKPQLFLDGRRLSVSSDKNFETASTMSSMADSSIARTTDLASHSLPLHSAFSHKQRAPSPPRVHDPEKFRESRVGAAAVLHDFFNDVKADASSDTSSVKQAEHPRDAVLGDNRQSQARNSSIQDSHARSPARLAKKTASDPRLSRWEKARIMRKITLQEEEELKINGISLSEIDRLTFKGEDEQIQDLRMMTKISSQDLYMN</sequence>
<dbReference type="OMA" id="FEEVCIT"/>
<dbReference type="OrthoDB" id="6089094at2759"/>
<evidence type="ECO:0000313" key="2">
    <source>
        <dbReference type="Proteomes" id="UP000694845"/>
    </source>
</evidence>
<feature type="region of interest" description="Disordered" evidence="1">
    <location>
        <begin position="592"/>
        <end position="611"/>
    </location>
</feature>